<dbReference type="Pfam" id="PF06333">
    <property type="entry name" value="Med13_C"/>
    <property type="match status" value="1"/>
</dbReference>
<keyword evidence="3 8" id="KW-0678">Repressor</keyword>
<evidence type="ECO:0000256" key="7">
    <source>
        <dbReference type="ARBA" id="ARBA00023242"/>
    </source>
</evidence>
<gene>
    <name evidence="10" type="ORF">NADFUDRAFT_83169</name>
</gene>
<dbReference type="EMBL" id="KV454410">
    <property type="protein sequence ID" value="ODQ65083.1"/>
    <property type="molecule type" value="Genomic_DNA"/>
</dbReference>
<feature type="domain" description="Mediator complex subunit Med13 C-terminal" evidence="9">
    <location>
        <begin position="13"/>
        <end position="144"/>
    </location>
</feature>
<protein>
    <recommendedName>
        <fullName evidence="8">Mediator of RNA polymerase II transcription subunit 13</fullName>
    </recommendedName>
    <alternativeName>
        <fullName evidence="8">Mediator complex subunit 13</fullName>
    </alternativeName>
</protein>
<evidence type="ECO:0000313" key="10">
    <source>
        <dbReference type="EMBL" id="ODQ65083.1"/>
    </source>
</evidence>
<evidence type="ECO:0000259" key="9">
    <source>
        <dbReference type="Pfam" id="PF06333"/>
    </source>
</evidence>
<dbReference type="AlphaFoldDB" id="A0A1E3PI44"/>
<proteinExistence type="inferred from homology"/>
<organism evidence="10 11">
    <name type="scientific">Nadsonia fulvescens var. elongata DSM 6958</name>
    <dbReference type="NCBI Taxonomy" id="857566"/>
    <lineage>
        <taxon>Eukaryota</taxon>
        <taxon>Fungi</taxon>
        <taxon>Dikarya</taxon>
        <taxon>Ascomycota</taxon>
        <taxon>Saccharomycotina</taxon>
        <taxon>Dipodascomycetes</taxon>
        <taxon>Dipodascales</taxon>
        <taxon>Dipodascales incertae sedis</taxon>
        <taxon>Nadsonia</taxon>
    </lineage>
</organism>
<evidence type="ECO:0000256" key="2">
    <source>
        <dbReference type="ARBA" id="ARBA00009354"/>
    </source>
</evidence>
<evidence type="ECO:0000256" key="5">
    <source>
        <dbReference type="ARBA" id="ARBA00023159"/>
    </source>
</evidence>
<keyword evidence="5 8" id="KW-0010">Activator</keyword>
<sequence>MYGTNVATPGSQGFNDQENMNNQELKEGDLSILDIMDETCGIILHHRIPIGKTRDRLSLITGYLLKPKSDGGSDEGTGNRTPLYGVNSSTDFLASIEISIVNSPIPSLFALKVLLKQYRNLASLGFVSGVTNKQNSLIPWHISACDKMLRVFTNVY</sequence>
<dbReference type="InterPro" id="IPR009401">
    <property type="entry name" value="Med13_C"/>
</dbReference>
<evidence type="ECO:0000256" key="4">
    <source>
        <dbReference type="ARBA" id="ARBA00023015"/>
    </source>
</evidence>
<dbReference type="OrthoDB" id="103819at2759"/>
<evidence type="ECO:0000256" key="1">
    <source>
        <dbReference type="ARBA" id="ARBA00004123"/>
    </source>
</evidence>
<dbReference type="GO" id="GO:0006357">
    <property type="term" value="P:regulation of transcription by RNA polymerase II"/>
    <property type="evidence" value="ECO:0007669"/>
    <property type="project" value="InterPro"/>
</dbReference>
<keyword evidence="7 8" id="KW-0539">Nucleus</keyword>
<comment type="similarity">
    <text evidence="2 8">Belongs to the Mediator complex subunit 13 family.</text>
</comment>
<comment type="function">
    <text evidence="8">Component of the SRB8-11 complex. The SRB8-11 complex is a regulatory module of the Mediator complex which is itself involved in regulation of basal and activated RNA polymerase II-dependent transcription. The SRB8-11 complex may be involved in the transcriptional repression of a subset of genes regulated by Mediator. It may inhibit the association of the Mediator complex with RNA polymerase II to form the holoenzyme complex.</text>
</comment>
<evidence type="ECO:0000256" key="3">
    <source>
        <dbReference type="ARBA" id="ARBA00022491"/>
    </source>
</evidence>
<evidence type="ECO:0000313" key="11">
    <source>
        <dbReference type="Proteomes" id="UP000095009"/>
    </source>
</evidence>
<dbReference type="STRING" id="857566.A0A1E3PI44"/>
<keyword evidence="11" id="KW-1185">Reference proteome</keyword>
<evidence type="ECO:0000256" key="6">
    <source>
        <dbReference type="ARBA" id="ARBA00023163"/>
    </source>
</evidence>
<dbReference type="GO" id="GO:0003712">
    <property type="term" value="F:transcription coregulator activity"/>
    <property type="evidence" value="ECO:0007669"/>
    <property type="project" value="InterPro"/>
</dbReference>
<accession>A0A1E3PI44</accession>
<dbReference type="GO" id="GO:0016592">
    <property type="term" value="C:mediator complex"/>
    <property type="evidence" value="ECO:0007669"/>
    <property type="project" value="InterPro"/>
</dbReference>
<keyword evidence="4 8" id="KW-0805">Transcription regulation</keyword>
<keyword evidence="6 8" id="KW-0804">Transcription</keyword>
<dbReference type="Proteomes" id="UP000095009">
    <property type="component" value="Unassembled WGS sequence"/>
</dbReference>
<evidence type="ECO:0000256" key="8">
    <source>
        <dbReference type="RuleBase" id="RU364134"/>
    </source>
</evidence>
<reference evidence="10 11" key="1">
    <citation type="journal article" date="2016" name="Proc. Natl. Acad. Sci. U.S.A.">
        <title>Comparative genomics of biotechnologically important yeasts.</title>
        <authorList>
            <person name="Riley R."/>
            <person name="Haridas S."/>
            <person name="Wolfe K.H."/>
            <person name="Lopes M.R."/>
            <person name="Hittinger C.T."/>
            <person name="Goeker M."/>
            <person name="Salamov A.A."/>
            <person name="Wisecaver J.H."/>
            <person name="Long T.M."/>
            <person name="Calvey C.H."/>
            <person name="Aerts A.L."/>
            <person name="Barry K.W."/>
            <person name="Choi C."/>
            <person name="Clum A."/>
            <person name="Coughlan A.Y."/>
            <person name="Deshpande S."/>
            <person name="Douglass A.P."/>
            <person name="Hanson S.J."/>
            <person name="Klenk H.-P."/>
            <person name="LaButti K.M."/>
            <person name="Lapidus A."/>
            <person name="Lindquist E.A."/>
            <person name="Lipzen A.M."/>
            <person name="Meier-Kolthoff J.P."/>
            <person name="Ohm R.A."/>
            <person name="Otillar R.P."/>
            <person name="Pangilinan J.L."/>
            <person name="Peng Y."/>
            <person name="Rokas A."/>
            <person name="Rosa C.A."/>
            <person name="Scheuner C."/>
            <person name="Sibirny A.A."/>
            <person name="Slot J.C."/>
            <person name="Stielow J.B."/>
            <person name="Sun H."/>
            <person name="Kurtzman C.P."/>
            <person name="Blackwell M."/>
            <person name="Grigoriev I.V."/>
            <person name="Jeffries T.W."/>
        </authorList>
    </citation>
    <scope>NUCLEOTIDE SEQUENCE [LARGE SCALE GENOMIC DNA]</scope>
    <source>
        <strain evidence="10 11">DSM 6958</strain>
    </source>
</reference>
<name>A0A1E3PI44_9ASCO</name>
<comment type="subunit">
    <text evidence="8">Component of the SRB8-11 complex, which itself associates with the Mediator complex.</text>
</comment>
<comment type="subcellular location">
    <subcellularLocation>
        <location evidence="1 8">Nucleus</location>
    </subcellularLocation>
</comment>